<dbReference type="AlphaFoldDB" id="A0A9D1P5R3"/>
<evidence type="ECO:0000256" key="2">
    <source>
        <dbReference type="ARBA" id="ARBA00022448"/>
    </source>
</evidence>
<protein>
    <submittedName>
        <fullName evidence="8">Carbohydrate ABC transporter permease</fullName>
    </submittedName>
</protein>
<dbReference type="PANTHER" id="PTHR43744:SF9">
    <property type="entry name" value="POLYGALACTURONAN_RHAMNOGALACTURONAN TRANSPORT SYSTEM PERMEASE PROTEIN YTCP"/>
    <property type="match status" value="1"/>
</dbReference>
<dbReference type="SUPFAM" id="SSF161098">
    <property type="entry name" value="MetI-like"/>
    <property type="match status" value="1"/>
</dbReference>
<sequence length="307" mass="34626">MQSDSWARKSKIQGDFRFDVVNMIVLGLITLLFFYPMYLCLISAVSSPEEVYAGRVLLLPKGFNSEGFQRVIENDSLWRGYLNTIFYTVLGTCINLALTMTGAFVLSRRTFALRTPLNWMVLFTMFFGGGMIPTYLLVKDLKLLNTVWSLVLPGAISTWNLIITRTFLATSIPNELQEAAYIDGCNNIRFFLRIVLPNATTIIAVIGLFYAVDHWLSYWNAMLYITDETRYPLQLVLRDILLKAEVALESARSGEDSESAMAVVELLRISESVKYIVVIAGTLPLLIVFPFVEKYFVKGVMIGSVKG</sequence>
<keyword evidence="6 7" id="KW-0472">Membrane</keyword>
<comment type="caution">
    <text evidence="8">The sequence shown here is derived from an EMBL/GenBank/DDBJ whole genome shotgun (WGS) entry which is preliminary data.</text>
</comment>
<dbReference type="EMBL" id="DVOT01000045">
    <property type="protein sequence ID" value="HIV26797.1"/>
    <property type="molecule type" value="Genomic_DNA"/>
</dbReference>
<keyword evidence="5 7" id="KW-1133">Transmembrane helix</keyword>
<evidence type="ECO:0000256" key="4">
    <source>
        <dbReference type="ARBA" id="ARBA00022692"/>
    </source>
</evidence>
<evidence type="ECO:0000256" key="1">
    <source>
        <dbReference type="ARBA" id="ARBA00004651"/>
    </source>
</evidence>
<evidence type="ECO:0000256" key="5">
    <source>
        <dbReference type="ARBA" id="ARBA00022989"/>
    </source>
</evidence>
<evidence type="ECO:0000256" key="3">
    <source>
        <dbReference type="ARBA" id="ARBA00022475"/>
    </source>
</evidence>
<accession>A0A9D1P5R3</accession>
<dbReference type="Gene3D" id="1.10.3720.10">
    <property type="entry name" value="MetI-like"/>
    <property type="match status" value="1"/>
</dbReference>
<evidence type="ECO:0000313" key="9">
    <source>
        <dbReference type="Proteomes" id="UP000886884"/>
    </source>
</evidence>
<comment type="subcellular location">
    <subcellularLocation>
        <location evidence="1">Cell membrane</location>
        <topology evidence="1">Multi-pass membrane protein</topology>
    </subcellularLocation>
</comment>
<dbReference type="GO" id="GO:0055085">
    <property type="term" value="P:transmembrane transport"/>
    <property type="evidence" value="ECO:0007669"/>
    <property type="project" value="InterPro"/>
</dbReference>
<evidence type="ECO:0000313" key="8">
    <source>
        <dbReference type="EMBL" id="HIV26797.1"/>
    </source>
</evidence>
<name>A0A9D1P5R3_9FIRM</name>
<feature type="transmembrane region" description="Helical" evidence="7">
    <location>
        <begin position="20"/>
        <end position="45"/>
    </location>
</feature>
<dbReference type="InterPro" id="IPR000515">
    <property type="entry name" value="MetI-like"/>
</dbReference>
<feature type="transmembrane region" description="Helical" evidence="7">
    <location>
        <begin position="119"/>
        <end position="138"/>
    </location>
</feature>
<dbReference type="Proteomes" id="UP000886884">
    <property type="component" value="Unassembled WGS sequence"/>
</dbReference>
<gene>
    <name evidence="8" type="ORF">IAA64_02415</name>
</gene>
<keyword evidence="4 7" id="KW-0812">Transmembrane</keyword>
<keyword evidence="3" id="KW-1003">Cell membrane</keyword>
<feature type="transmembrane region" description="Helical" evidence="7">
    <location>
        <begin position="85"/>
        <end position="107"/>
    </location>
</feature>
<feature type="transmembrane region" description="Helical" evidence="7">
    <location>
        <begin position="273"/>
        <end position="292"/>
    </location>
</feature>
<dbReference type="PANTHER" id="PTHR43744">
    <property type="entry name" value="ABC TRANSPORTER PERMEASE PROTEIN MG189-RELATED-RELATED"/>
    <property type="match status" value="1"/>
</dbReference>
<dbReference type="GO" id="GO:0005886">
    <property type="term" value="C:plasma membrane"/>
    <property type="evidence" value="ECO:0007669"/>
    <property type="project" value="UniProtKB-SubCell"/>
</dbReference>
<dbReference type="CDD" id="cd06261">
    <property type="entry name" value="TM_PBP2"/>
    <property type="match status" value="1"/>
</dbReference>
<evidence type="ECO:0000256" key="7">
    <source>
        <dbReference type="SAM" id="Phobius"/>
    </source>
</evidence>
<dbReference type="InterPro" id="IPR035906">
    <property type="entry name" value="MetI-like_sf"/>
</dbReference>
<feature type="transmembrane region" description="Helical" evidence="7">
    <location>
        <begin position="190"/>
        <end position="212"/>
    </location>
</feature>
<reference evidence="8" key="1">
    <citation type="submission" date="2020-10" db="EMBL/GenBank/DDBJ databases">
        <authorList>
            <person name="Gilroy R."/>
        </authorList>
    </citation>
    <scope>NUCLEOTIDE SEQUENCE</scope>
    <source>
        <strain evidence="8">CHK183-6373</strain>
    </source>
</reference>
<proteinExistence type="predicted"/>
<keyword evidence="2" id="KW-0813">Transport</keyword>
<evidence type="ECO:0000256" key="6">
    <source>
        <dbReference type="ARBA" id="ARBA00023136"/>
    </source>
</evidence>
<feature type="transmembrane region" description="Helical" evidence="7">
    <location>
        <begin position="150"/>
        <end position="169"/>
    </location>
</feature>
<organism evidence="8 9">
    <name type="scientific">Candidatus Ornithocaccomicrobium faecavium</name>
    <dbReference type="NCBI Taxonomy" id="2840890"/>
    <lineage>
        <taxon>Bacteria</taxon>
        <taxon>Bacillati</taxon>
        <taxon>Bacillota</taxon>
        <taxon>Clostridia</taxon>
        <taxon>Candidatus Ornithocaccomicrobium</taxon>
    </lineage>
</organism>
<reference evidence="8" key="2">
    <citation type="journal article" date="2021" name="PeerJ">
        <title>Extensive microbial diversity within the chicken gut microbiome revealed by metagenomics and culture.</title>
        <authorList>
            <person name="Gilroy R."/>
            <person name="Ravi A."/>
            <person name="Getino M."/>
            <person name="Pursley I."/>
            <person name="Horton D.L."/>
            <person name="Alikhan N.F."/>
            <person name="Baker D."/>
            <person name="Gharbi K."/>
            <person name="Hall N."/>
            <person name="Watson M."/>
            <person name="Adriaenssens E.M."/>
            <person name="Foster-Nyarko E."/>
            <person name="Jarju S."/>
            <person name="Secka A."/>
            <person name="Antonio M."/>
            <person name="Oren A."/>
            <person name="Chaudhuri R.R."/>
            <person name="La Ragione R."/>
            <person name="Hildebrand F."/>
            <person name="Pallen M.J."/>
        </authorList>
    </citation>
    <scope>NUCLEOTIDE SEQUENCE</scope>
    <source>
        <strain evidence="8">CHK183-6373</strain>
    </source>
</reference>